<organism evidence="3 4">
    <name type="scientific">Dictyostelium purpureum</name>
    <name type="common">Slime mold</name>
    <dbReference type="NCBI Taxonomy" id="5786"/>
    <lineage>
        <taxon>Eukaryota</taxon>
        <taxon>Amoebozoa</taxon>
        <taxon>Evosea</taxon>
        <taxon>Eumycetozoa</taxon>
        <taxon>Dictyostelia</taxon>
        <taxon>Dictyosteliales</taxon>
        <taxon>Dictyosteliaceae</taxon>
        <taxon>Dictyostelium</taxon>
    </lineage>
</organism>
<evidence type="ECO:0000256" key="1">
    <source>
        <dbReference type="SAM" id="MobiDB-lite"/>
    </source>
</evidence>
<gene>
    <name evidence="3" type="ORF">DICPUDRAFT_89867</name>
</gene>
<dbReference type="InParanoid" id="F0ZYQ4"/>
<feature type="region of interest" description="Disordered" evidence="1">
    <location>
        <begin position="288"/>
        <end position="327"/>
    </location>
</feature>
<feature type="transmembrane region" description="Helical" evidence="2">
    <location>
        <begin position="16"/>
        <end position="39"/>
    </location>
</feature>
<accession>F0ZYQ4</accession>
<feature type="region of interest" description="Disordered" evidence="1">
    <location>
        <begin position="342"/>
        <end position="365"/>
    </location>
</feature>
<evidence type="ECO:0000313" key="4">
    <source>
        <dbReference type="Proteomes" id="UP000001064"/>
    </source>
</evidence>
<proteinExistence type="predicted"/>
<dbReference type="EMBL" id="GL871290">
    <property type="protein sequence ID" value="EGC30927.1"/>
    <property type="molecule type" value="Genomic_DNA"/>
</dbReference>
<dbReference type="GeneID" id="10508424"/>
<feature type="transmembrane region" description="Helical" evidence="2">
    <location>
        <begin position="86"/>
        <end position="111"/>
    </location>
</feature>
<feature type="transmembrane region" description="Helical" evidence="2">
    <location>
        <begin position="165"/>
        <end position="192"/>
    </location>
</feature>
<dbReference type="KEGG" id="dpp:DICPUDRAFT_89867"/>
<dbReference type="eggNOG" id="ENOG502RGYV">
    <property type="taxonomic scope" value="Eukaryota"/>
</dbReference>
<feature type="transmembrane region" description="Helical" evidence="2">
    <location>
        <begin position="132"/>
        <end position="153"/>
    </location>
</feature>
<dbReference type="VEuPathDB" id="AmoebaDB:DICPUDRAFT_89867"/>
<keyword evidence="2" id="KW-1133">Transmembrane helix</keyword>
<evidence type="ECO:0000256" key="2">
    <source>
        <dbReference type="SAM" id="Phobius"/>
    </source>
</evidence>
<keyword evidence="4" id="KW-1185">Reference proteome</keyword>
<dbReference type="AlphaFoldDB" id="F0ZYQ4"/>
<dbReference type="RefSeq" id="XP_003292556.1">
    <property type="nucleotide sequence ID" value="XM_003292508.1"/>
</dbReference>
<dbReference type="OMA" id="SYLLGWG"/>
<protein>
    <submittedName>
        <fullName evidence="3">Uncharacterized protein</fullName>
    </submittedName>
</protein>
<feature type="compositionally biased region" description="Low complexity" evidence="1">
    <location>
        <begin position="342"/>
        <end position="357"/>
    </location>
</feature>
<dbReference type="Proteomes" id="UP000001064">
    <property type="component" value="Unassembled WGS sequence"/>
</dbReference>
<feature type="transmembrane region" description="Helical" evidence="2">
    <location>
        <begin position="240"/>
        <end position="258"/>
    </location>
</feature>
<feature type="transmembrane region" description="Helical" evidence="2">
    <location>
        <begin position="51"/>
        <end position="74"/>
    </location>
</feature>
<name>F0ZYQ4_DICPU</name>
<keyword evidence="2" id="KW-0812">Transmembrane</keyword>
<reference evidence="4" key="1">
    <citation type="journal article" date="2011" name="Genome Biol.">
        <title>Comparative genomics of the social amoebae Dictyostelium discoideum and Dictyostelium purpureum.</title>
        <authorList>
            <consortium name="US DOE Joint Genome Institute (JGI-PGF)"/>
            <person name="Sucgang R."/>
            <person name="Kuo A."/>
            <person name="Tian X."/>
            <person name="Salerno W."/>
            <person name="Parikh A."/>
            <person name="Feasley C.L."/>
            <person name="Dalin E."/>
            <person name="Tu H."/>
            <person name="Huang E."/>
            <person name="Barry K."/>
            <person name="Lindquist E."/>
            <person name="Shapiro H."/>
            <person name="Bruce D."/>
            <person name="Schmutz J."/>
            <person name="Salamov A."/>
            <person name="Fey P."/>
            <person name="Gaudet P."/>
            <person name="Anjard C."/>
            <person name="Babu M.M."/>
            <person name="Basu S."/>
            <person name="Bushmanova Y."/>
            <person name="van der Wel H."/>
            <person name="Katoh-Kurasawa M."/>
            <person name="Dinh C."/>
            <person name="Coutinho P.M."/>
            <person name="Saito T."/>
            <person name="Elias M."/>
            <person name="Schaap P."/>
            <person name="Kay R.R."/>
            <person name="Henrissat B."/>
            <person name="Eichinger L."/>
            <person name="Rivero F."/>
            <person name="Putnam N.H."/>
            <person name="West C.M."/>
            <person name="Loomis W.F."/>
            <person name="Chisholm R.L."/>
            <person name="Shaulsky G."/>
            <person name="Strassmann J.E."/>
            <person name="Queller D.C."/>
            <person name="Kuspa A."/>
            <person name="Grigoriev I.V."/>
        </authorList>
    </citation>
    <scope>NUCLEOTIDE SEQUENCE [LARGE SCALE GENOMIC DNA]</scope>
    <source>
        <strain evidence="4">QSDP1</strain>
    </source>
</reference>
<evidence type="ECO:0000313" key="3">
    <source>
        <dbReference type="EMBL" id="EGC30927.1"/>
    </source>
</evidence>
<feature type="transmembrane region" description="Helical" evidence="2">
    <location>
        <begin position="204"/>
        <end position="228"/>
    </location>
</feature>
<sequence>MPIIGSGGVLPGVSYLLGWGFIAAFSGAFLIWRTVYNVLFCSKKIKTMREIIHGTMACFMILTSASFFITSRILHDDNPSFDLIKGLVVIFIILNFFIPLLIFSILSLFLNYWIGISTDIRMNGKIFNNKTLVLYIVLTSPLGIIALLNIIALNRLFDFKVTESIYLLAFYAPNALSLLLSIILTTSILVLLNNTRKVESTNKSNTIFLLLKYLFVSIVIMLFSLLNIADKTRYHFVLPYEFHLVFLVIICDLIAFLINNDLEFLDPVIDYIDKHIYHIKRDNDDNQVSLGSIRSSQRSKKRGDSINSKLDLENGANDPNKELNNNEINSLSISNNNLNNSVNKNTISNNNSNSSNNHDNITTEE</sequence>
<keyword evidence="2" id="KW-0472">Membrane</keyword>
<dbReference type="OrthoDB" id="10471955at2759"/>